<dbReference type="PANTHER" id="PTHR14094:SF9">
    <property type="entry name" value="SIGNAL RECOGNITION PARTICLE SUBUNIT SRP72"/>
    <property type="match status" value="1"/>
</dbReference>
<dbReference type="GO" id="GO:0008312">
    <property type="term" value="F:7S RNA binding"/>
    <property type="evidence" value="ECO:0007669"/>
    <property type="project" value="InterPro"/>
</dbReference>
<feature type="domain" description="Signal recognition particle SRP72 subunit RNA-binding" evidence="7">
    <location>
        <begin position="157"/>
        <end position="215"/>
    </location>
</feature>
<keyword evidence="3" id="KW-0963">Cytoplasm</keyword>
<sequence length="264" mass="30119">MTLTVYSSGRRFIQRRPKQAFETLLANLSDDLINHDGYITFLLKQCSHHKVELSGLISKLLAIKTPQQNKDLLITLSEFAPTPAKSLEILRGLYAVHGKNDSQIQGRLLNALVDSGNLAEALKIQQKLPLPQFEQENEDEDIVARLIEDGMPERRKEKKTKDIVQETKGGAEIFMPTKKRKRNIKYPKNFDPKNPGPEPDHERWLPKWQRSRYKKIAKKRGIYLKGAQGDAQIDTDVTGGITQSTAHQEAVSEKTKTNKRRKNK</sequence>
<evidence type="ECO:0000256" key="5">
    <source>
        <dbReference type="ARBA" id="ARBA00023274"/>
    </source>
</evidence>
<dbReference type="Pfam" id="PF08492">
    <property type="entry name" value="SRP72"/>
    <property type="match status" value="1"/>
</dbReference>
<comment type="caution">
    <text evidence="8">The sequence shown here is derived from an EMBL/GenBank/DDBJ whole genome shotgun (WGS) entry which is preliminary data.</text>
</comment>
<dbReference type="GO" id="GO:0005783">
    <property type="term" value="C:endoplasmic reticulum"/>
    <property type="evidence" value="ECO:0007669"/>
    <property type="project" value="UniProtKB-SubCell"/>
</dbReference>
<dbReference type="GO" id="GO:0043022">
    <property type="term" value="F:ribosome binding"/>
    <property type="evidence" value="ECO:0007669"/>
    <property type="project" value="TreeGrafter"/>
</dbReference>
<proteinExistence type="predicted"/>
<dbReference type="GO" id="GO:0005786">
    <property type="term" value="C:signal recognition particle, endoplasmic reticulum targeting"/>
    <property type="evidence" value="ECO:0007669"/>
    <property type="project" value="TreeGrafter"/>
</dbReference>
<evidence type="ECO:0000256" key="2">
    <source>
        <dbReference type="ARBA" id="ARBA00004496"/>
    </source>
</evidence>
<feature type="region of interest" description="Disordered" evidence="6">
    <location>
        <begin position="238"/>
        <end position="264"/>
    </location>
</feature>
<evidence type="ECO:0000256" key="3">
    <source>
        <dbReference type="ARBA" id="ARBA00022490"/>
    </source>
</evidence>
<dbReference type="InterPro" id="IPR013699">
    <property type="entry name" value="Signal_recog_part_SRP72_RNA-bd"/>
</dbReference>
<reference evidence="8" key="1">
    <citation type="submission" date="2019-06" db="EMBL/GenBank/DDBJ databases">
        <authorList>
            <person name="Zheng W."/>
        </authorList>
    </citation>
    <scope>NUCLEOTIDE SEQUENCE</scope>
    <source>
        <strain evidence="8">QDHG01</strain>
    </source>
</reference>
<evidence type="ECO:0000313" key="9">
    <source>
        <dbReference type="Proteomes" id="UP000785679"/>
    </source>
</evidence>
<keyword evidence="9" id="KW-1185">Reference proteome</keyword>
<keyword evidence="5" id="KW-0687">Ribonucleoprotein</keyword>
<evidence type="ECO:0000256" key="6">
    <source>
        <dbReference type="SAM" id="MobiDB-lite"/>
    </source>
</evidence>
<dbReference type="EMBL" id="RRYP01000581">
    <property type="protein sequence ID" value="TNV87196.1"/>
    <property type="molecule type" value="Genomic_DNA"/>
</dbReference>
<organism evidence="8 9">
    <name type="scientific">Halteria grandinella</name>
    <dbReference type="NCBI Taxonomy" id="5974"/>
    <lineage>
        <taxon>Eukaryota</taxon>
        <taxon>Sar</taxon>
        <taxon>Alveolata</taxon>
        <taxon>Ciliophora</taxon>
        <taxon>Intramacronucleata</taxon>
        <taxon>Spirotrichea</taxon>
        <taxon>Stichotrichia</taxon>
        <taxon>Sporadotrichida</taxon>
        <taxon>Halteriidae</taxon>
        <taxon>Halteria</taxon>
    </lineage>
</organism>
<accession>A0A8J8P4C6</accession>
<evidence type="ECO:0000259" key="7">
    <source>
        <dbReference type="Pfam" id="PF08492"/>
    </source>
</evidence>
<dbReference type="PANTHER" id="PTHR14094">
    <property type="entry name" value="SIGNAL RECOGNITION PARTICLE 72"/>
    <property type="match status" value="1"/>
</dbReference>
<dbReference type="GO" id="GO:0006614">
    <property type="term" value="P:SRP-dependent cotranslational protein targeting to membrane"/>
    <property type="evidence" value="ECO:0007669"/>
    <property type="project" value="InterPro"/>
</dbReference>
<gene>
    <name evidence="8" type="ORF">FGO68_gene10854</name>
</gene>
<protein>
    <recommendedName>
        <fullName evidence="7">Signal recognition particle SRP72 subunit RNA-binding domain-containing protein</fullName>
    </recommendedName>
</protein>
<name>A0A8J8P4C6_HALGN</name>
<dbReference type="Proteomes" id="UP000785679">
    <property type="component" value="Unassembled WGS sequence"/>
</dbReference>
<evidence type="ECO:0000313" key="8">
    <source>
        <dbReference type="EMBL" id="TNV87196.1"/>
    </source>
</evidence>
<dbReference type="OrthoDB" id="5421607at2759"/>
<dbReference type="InterPro" id="IPR026270">
    <property type="entry name" value="SRP72"/>
</dbReference>
<keyword evidence="4" id="KW-0256">Endoplasmic reticulum</keyword>
<comment type="subcellular location">
    <subcellularLocation>
        <location evidence="2">Cytoplasm</location>
    </subcellularLocation>
    <subcellularLocation>
        <location evidence="1">Endoplasmic reticulum</location>
    </subcellularLocation>
</comment>
<evidence type="ECO:0000256" key="1">
    <source>
        <dbReference type="ARBA" id="ARBA00004240"/>
    </source>
</evidence>
<evidence type="ECO:0000256" key="4">
    <source>
        <dbReference type="ARBA" id="ARBA00022824"/>
    </source>
</evidence>
<dbReference type="AlphaFoldDB" id="A0A8J8P4C6"/>